<dbReference type="AlphaFoldDB" id="A0A8S2ZXX0"/>
<sequence>LELLMAISGAVTTGIDSSGNAGSMPTVVAVP</sequence>
<dbReference type="Proteomes" id="UP000681722">
    <property type="component" value="Unassembled WGS sequence"/>
</dbReference>
<protein>
    <submittedName>
        <fullName evidence="1">Uncharacterized protein</fullName>
    </submittedName>
</protein>
<name>A0A8S2ZXX0_9BILA</name>
<evidence type="ECO:0000313" key="2">
    <source>
        <dbReference type="Proteomes" id="UP000681722"/>
    </source>
</evidence>
<reference evidence="1" key="1">
    <citation type="submission" date="2021-02" db="EMBL/GenBank/DDBJ databases">
        <authorList>
            <person name="Nowell W R."/>
        </authorList>
    </citation>
    <scope>NUCLEOTIDE SEQUENCE</scope>
</reference>
<gene>
    <name evidence="1" type="ORF">SRO942_LOCUS50858</name>
</gene>
<proteinExistence type="predicted"/>
<evidence type="ECO:0000313" key="1">
    <source>
        <dbReference type="EMBL" id="CAF4670252.1"/>
    </source>
</evidence>
<accession>A0A8S2ZXX0</accession>
<comment type="caution">
    <text evidence="1">The sequence shown here is derived from an EMBL/GenBank/DDBJ whole genome shotgun (WGS) entry which is preliminary data.</text>
</comment>
<organism evidence="1 2">
    <name type="scientific">Didymodactylos carnosus</name>
    <dbReference type="NCBI Taxonomy" id="1234261"/>
    <lineage>
        <taxon>Eukaryota</taxon>
        <taxon>Metazoa</taxon>
        <taxon>Spiralia</taxon>
        <taxon>Gnathifera</taxon>
        <taxon>Rotifera</taxon>
        <taxon>Eurotatoria</taxon>
        <taxon>Bdelloidea</taxon>
        <taxon>Philodinida</taxon>
        <taxon>Philodinidae</taxon>
        <taxon>Didymodactylos</taxon>
    </lineage>
</organism>
<feature type="non-terminal residue" evidence="1">
    <location>
        <position position="1"/>
    </location>
</feature>
<dbReference type="EMBL" id="CAJOBC010149792">
    <property type="protein sequence ID" value="CAF4670252.1"/>
    <property type="molecule type" value="Genomic_DNA"/>
</dbReference>